<reference evidence="2 3" key="1">
    <citation type="submission" date="2024-02" db="EMBL/GenBank/DDBJ databases">
        <title>A draft genome for the cacao thread blight pathogen Marasmius crinis-equi.</title>
        <authorList>
            <person name="Cohen S.P."/>
            <person name="Baruah I.K."/>
            <person name="Amoako-Attah I."/>
            <person name="Bukari Y."/>
            <person name="Meinhardt L.W."/>
            <person name="Bailey B.A."/>
        </authorList>
    </citation>
    <scope>NUCLEOTIDE SEQUENCE [LARGE SCALE GENOMIC DNA]</scope>
    <source>
        <strain evidence="2 3">GH-76</strain>
    </source>
</reference>
<feature type="region of interest" description="Disordered" evidence="1">
    <location>
        <begin position="479"/>
        <end position="794"/>
    </location>
</feature>
<feature type="compositionally biased region" description="Acidic residues" evidence="1">
    <location>
        <begin position="602"/>
        <end position="619"/>
    </location>
</feature>
<keyword evidence="3" id="KW-1185">Reference proteome</keyword>
<protein>
    <submittedName>
        <fullName evidence="2">Uncharacterized protein</fullName>
    </submittedName>
</protein>
<feature type="compositionally biased region" description="Basic and acidic residues" evidence="1">
    <location>
        <begin position="483"/>
        <end position="503"/>
    </location>
</feature>
<sequence>MATAFDAPMMDFHSDGDVQMQPSHEMWFQDEAIMEDDGQQHGETLSSNAEFEDVEIEMEETYAEGVQNPEYEMIDEGADYPVSAVEEEDIIVADESHPTEVHADPATVFHASVEALTPTSAFASQELPFQEPSVASLDSNHVGGDVSGIVENAGIPSTEIPGHTIRTDLDTTQASAPEIIPADSAADGYGEHPIPSTNQEQTGVESADHLEHRKGEEAPHTTSQLEAPAADLASSQIQEEPAAGDDLNELSISGAPGQDGLSDGAPSQEYVGQEHVQYESVPPGAQSMTETPHGVAVEPAQFENAVAHHEAETTVTANDSHEVSDNVALEPAPGILLSFASAEQPEASLFSQPNYPESSSSANGHSYRVLFESNHMLYYEPLSTVFEHLRQDEFVAGTGDIAHSELVLDAHDLQLVISEDNIFSREISLYDLHQLHVGSDFSGPLRLRLQATPSRFIVRYRLLQEQIFRLDLAAQEYNEEDNEPRNHTEGHDSVEDQTAHHPATEGTEETFAEELTRAETRVEEGEAEQYEEGTVEGHEEHEENEEYEEQGEQGEHDGSETLASNETVEETENAGEQDPADVEQESRGQGVELASNVAAVPEEVEDNQPDSLEYTEEAENTQPANIAVSTNEEQITSEGHDDSVADADNLQHEGDDDEEHNDLPSEVPEVATEGENQPVLAGEPDETAEDPDADAEGDTDDSYGAPSLNGAEEGAENPSEHEDEESYEQSEYAEEWDDSYEDGGLDTTFEEPEGQGVVVGESHNTLSSRNSKRSIDEVDVEGADEEVLPQLDSPGAFCVSQTRLWKLTAFTGSKRPRTE</sequence>
<feature type="compositionally biased region" description="Acidic residues" evidence="1">
    <location>
        <begin position="683"/>
        <end position="701"/>
    </location>
</feature>
<proteinExistence type="predicted"/>
<comment type="caution">
    <text evidence="2">The sequence shown here is derived from an EMBL/GenBank/DDBJ whole genome shotgun (WGS) entry which is preliminary data.</text>
</comment>
<feature type="compositionally biased region" description="Acidic residues" evidence="1">
    <location>
        <begin position="777"/>
        <end position="787"/>
    </location>
</feature>
<evidence type="ECO:0000313" key="2">
    <source>
        <dbReference type="EMBL" id="KAL0567576.1"/>
    </source>
</evidence>
<feature type="compositionally biased region" description="Basic and acidic residues" evidence="1">
    <location>
        <begin position="514"/>
        <end position="524"/>
    </location>
</feature>
<dbReference type="InterPro" id="IPR018822">
    <property type="entry name" value="UPF0646"/>
</dbReference>
<feature type="region of interest" description="Disordered" evidence="1">
    <location>
        <begin position="183"/>
        <end position="267"/>
    </location>
</feature>
<feature type="compositionally biased region" description="Acidic residues" evidence="1">
    <location>
        <begin position="567"/>
        <end position="583"/>
    </location>
</feature>
<gene>
    <name evidence="2" type="ORF">V5O48_014414</name>
</gene>
<feature type="compositionally biased region" description="Polar residues" evidence="1">
    <location>
        <begin position="195"/>
        <end position="204"/>
    </location>
</feature>
<accession>A0ABR3EXF6</accession>
<feature type="compositionally biased region" description="Acidic residues" evidence="1">
    <location>
        <begin position="525"/>
        <end position="534"/>
    </location>
</feature>
<dbReference type="EMBL" id="JBAHYK010001552">
    <property type="protein sequence ID" value="KAL0567576.1"/>
    <property type="molecule type" value="Genomic_DNA"/>
</dbReference>
<evidence type="ECO:0000256" key="1">
    <source>
        <dbReference type="SAM" id="MobiDB-lite"/>
    </source>
</evidence>
<name>A0ABR3EXF6_9AGAR</name>
<evidence type="ECO:0000313" key="3">
    <source>
        <dbReference type="Proteomes" id="UP001465976"/>
    </source>
</evidence>
<organism evidence="2 3">
    <name type="scientific">Marasmius crinis-equi</name>
    <dbReference type="NCBI Taxonomy" id="585013"/>
    <lineage>
        <taxon>Eukaryota</taxon>
        <taxon>Fungi</taxon>
        <taxon>Dikarya</taxon>
        <taxon>Basidiomycota</taxon>
        <taxon>Agaricomycotina</taxon>
        <taxon>Agaricomycetes</taxon>
        <taxon>Agaricomycetidae</taxon>
        <taxon>Agaricales</taxon>
        <taxon>Marasmiineae</taxon>
        <taxon>Marasmiaceae</taxon>
        <taxon>Marasmius</taxon>
    </lineage>
</organism>
<feature type="compositionally biased region" description="Basic and acidic residues" evidence="1">
    <location>
        <begin position="206"/>
        <end position="219"/>
    </location>
</feature>
<dbReference type="Proteomes" id="UP001465976">
    <property type="component" value="Unassembled WGS sequence"/>
</dbReference>
<feature type="compositionally biased region" description="Acidic residues" evidence="1">
    <location>
        <begin position="542"/>
        <end position="552"/>
    </location>
</feature>
<feature type="compositionally biased region" description="Polar residues" evidence="1">
    <location>
        <begin position="620"/>
        <end position="637"/>
    </location>
</feature>
<feature type="compositionally biased region" description="Basic and acidic residues" evidence="1">
    <location>
        <begin position="638"/>
        <end position="653"/>
    </location>
</feature>
<dbReference type="Pfam" id="PF10336">
    <property type="entry name" value="DUF2420"/>
    <property type="match status" value="1"/>
</dbReference>
<feature type="compositionally biased region" description="Acidic residues" evidence="1">
    <location>
        <begin position="721"/>
        <end position="753"/>
    </location>
</feature>